<reference evidence="2 3" key="2">
    <citation type="journal article" date="2011" name="Stand. Genomic Sci.">
        <title>Complete genome sequence of Bacteroides helcogenes type strain (P 36-108).</title>
        <authorList>
            <person name="Pati A."/>
            <person name="Gronow S."/>
            <person name="Zeytun A."/>
            <person name="Lapidus A."/>
            <person name="Nolan M."/>
            <person name="Hammon N."/>
            <person name="Deshpande S."/>
            <person name="Cheng J.F."/>
            <person name="Tapia R."/>
            <person name="Han C."/>
            <person name="Goodwin L."/>
            <person name="Pitluck S."/>
            <person name="Liolios K."/>
            <person name="Pagani I."/>
            <person name="Ivanova N."/>
            <person name="Mavromatis K."/>
            <person name="Chen A."/>
            <person name="Palaniappan K."/>
            <person name="Land M."/>
            <person name="Hauser L."/>
            <person name="Chang Y.J."/>
            <person name="Jeffries C.D."/>
            <person name="Detter J.C."/>
            <person name="Brambilla E."/>
            <person name="Rohde M."/>
            <person name="Goker M."/>
            <person name="Woyke T."/>
            <person name="Bristow J."/>
            <person name="Eisen J.A."/>
            <person name="Markowitz V."/>
            <person name="Hugenholtz P."/>
            <person name="Kyrpides N.C."/>
            <person name="Klenk H.P."/>
            <person name="Lucas S."/>
        </authorList>
    </citation>
    <scope>NUCLEOTIDE SEQUENCE [LARGE SCALE GENOMIC DNA]</scope>
    <source>
        <strain evidence="3">ATCC 35417 / DSM 20613 / JCM 6297 / CCUG 15421 / P 36-108</strain>
    </source>
</reference>
<protein>
    <submittedName>
        <fullName evidence="2">Uncharacterized protein</fullName>
    </submittedName>
</protein>
<dbReference type="RefSeq" id="WP_013546391.1">
    <property type="nucleotide sequence ID" value="NC_014933.1"/>
</dbReference>
<feature type="transmembrane region" description="Helical" evidence="1">
    <location>
        <begin position="16"/>
        <end position="36"/>
    </location>
</feature>
<keyword evidence="1" id="KW-0812">Transmembrane</keyword>
<proteinExistence type="predicted"/>
<sequence>MNRLAAYFHQRDWKQIAAYSVSFLLFGMLLDFLLGLNDTFSIRKITAGIIGSFLFGLLVAPGKKK</sequence>
<dbReference type="AlphaFoldDB" id="E6SNV8"/>
<keyword evidence="3" id="KW-1185">Reference proteome</keyword>
<evidence type="ECO:0000313" key="3">
    <source>
        <dbReference type="Proteomes" id="UP000008630"/>
    </source>
</evidence>
<keyword evidence="1" id="KW-0472">Membrane</keyword>
<reference key="1">
    <citation type="submission" date="2010-11" db="EMBL/GenBank/DDBJ databases">
        <title>The complete genome of Bacteroides helcogenes P 36-108.</title>
        <authorList>
            <consortium name="US DOE Joint Genome Institute (JGI-PGF)"/>
            <person name="Lucas S."/>
            <person name="Copeland A."/>
            <person name="Lapidus A."/>
            <person name="Bruce D."/>
            <person name="Goodwin L."/>
            <person name="Pitluck S."/>
            <person name="Kyrpides N."/>
            <person name="Mavromatis K."/>
            <person name="Ivanova N."/>
            <person name="Zeytun A."/>
            <person name="Brettin T."/>
            <person name="Detter J.C."/>
            <person name="Tapia R."/>
            <person name="Han C."/>
            <person name="Land M."/>
            <person name="Hauser L."/>
            <person name="Markowitz V."/>
            <person name="Cheng J.-F."/>
            <person name="Hugenholtz P."/>
            <person name="Woyke T."/>
            <person name="Wu D."/>
            <person name="Gronow S."/>
            <person name="Wellnitz S."/>
            <person name="Brambilla E."/>
            <person name="Klenk H.-P."/>
            <person name="Eisen J.A."/>
        </authorList>
    </citation>
    <scope>NUCLEOTIDE SEQUENCE</scope>
    <source>
        <strain>P 36-108</strain>
    </source>
</reference>
<name>E6SNV8_BACT6</name>
<evidence type="ECO:0000313" key="2">
    <source>
        <dbReference type="EMBL" id="ADV42776.1"/>
    </source>
</evidence>
<gene>
    <name evidence="2" type="ordered locus">Bache_0754</name>
</gene>
<dbReference type="Proteomes" id="UP000008630">
    <property type="component" value="Chromosome"/>
</dbReference>
<dbReference type="HOGENOM" id="CLU_2840807_0_0_10"/>
<accession>E6SNV8</accession>
<dbReference type="STRING" id="693979.Bache_0754"/>
<organism evidence="2 3">
    <name type="scientific">Bacteroides helcogenes (strain ATCC 35417 / DSM 20613 / JCM 6297 / CCUG 15421 / P 36-108)</name>
    <dbReference type="NCBI Taxonomy" id="693979"/>
    <lineage>
        <taxon>Bacteria</taxon>
        <taxon>Pseudomonadati</taxon>
        <taxon>Bacteroidota</taxon>
        <taxon>Bacteroidia</taxon>
        <taxon>Bacteroidales</taxon>
        <taxon>Bacteroidaceae</taxon>
        <taxon>Bacteroides</taxon>
    </lineage>
</organism>
<dbReference type="KEGG" id="bhl:Bache_0754"/>
<evidence type="ECO:0000256" key="1">
    <source>
        <dbReference type="SAM" id="Phobius"/>
    </source>
</evidence>
<keyword evidence="1" id="KW-1133">Transmembrane helix</keyword>
<dbReference type="EMBL" id="CP002352">
    <property type="protein sequence ID" value="ADV42776.1"/>
    <property type="molecule type" value="Genomic_DNA"/>
</dbReference>
<feature type="transmembrane region" description="Helical" evidence="1">
    <location>
        <begin position="42"/>
        <end position="60"/>
    </location>
</feature>
<dbReference type="PATRIC" id="fig|693979.3.peg.805"/>